<dbReference type="OrthoDB" id="427096at2759"/>
<dbReference type="EnsemblProtists" id="EKX48861">
    <property type="protein sequence ID" value="EKX48861"/>
    <property type="gene ID" value="GUITHDRAFT_105485"/>
</dbReference>
<keyword evidence="6" id="KW-0732">Signal</keyword>
<dbReference type="KEGG" id="gtt:GUITHDRAFT_105485"/>
<gene>
    <name evidence="8" type="ORF">GUITHDRAFT_105485</name>
</gene>
<organism evidence="8">
    <name type="scientific">Guillardia theta (strain CCMP2712)</name>
    <name type="common">Cryptophyte</name>
    <dbReference type="NCBI Taxonomy" id="905079"/>
    <lineage>
        <taxon>Eukaryota</taxon>
        <taxon>Cryptophyceae</taxon>
        <taxon>Pyrenomonadales</taxon>
        <taxon>Geminigeraceae</taxon>
        <taxon>Guillardia</taxon>
    </lineage>
</organism>
<dbReference type="SUPFAM" id="SSF53756">
    <property type="entry name" value="UDP-Glycosyltransferase/glycogen phosphorylase"/>
    <property type="match status" value="1"/>
</dbReference>
<evidence type="ECO:0000256" key="2">
    <source>
        <dbReference type="ARBA" id="ARBA00008919"/>
    </source>
</evidence>
<dbReference type="HOGENOM" id="CLU_878378_0_0_1"/>
<proteinExistence type="inferred from homology"/>
<keyword evidence="5" id="KW-0472">Membrane</keyword>
<dbReference type="OMA" id="ICATECV"/>
<dbReference type="PANTHER" id="PTHR11929">
    <property type="entry name" value="ALPHA- 1,3 -FUCOSYLTRANSFERASE"/>
    <property type="match status" value="1"/>
</dbReference>
<protein>
    <recommendedName>
        <fullName evidence="5">Fucosyltransferase</fullName>
        <ecNumber evidence="5">2.4.1.-</ecNumber>
    </recommendedName>
</protein>
<keyword evidence="5" id="KW-0812">Transmembrane</keyword>
<evidence type="ECO:0000313" key="10">
    <source>
        <dbReference type="Proteomes" id="UP000011087"/>
    </source>
</evidence>
<dbReference type="UniPathway" id="UPA00378"/>
<feature type="signal peptide" evidence="6">
    <location>
        <begin position="1"/>
        <end position="18"/>
    </location>
</feature>
<comment type="similarity">
    <text evidence="2 5">Belongs to the glycosyltransferase 10 family.</text>
</comment>
<evidence type="ECO:0000313" key="8">
    <source>
        <dbReference type="EMBL" id="EKX48861.1"/>
    </source>
</evidence>
<dbReference type="GO" id="GO:0046920">
    <property type="term" value="F:alpha-(1-&gt;3)-fucosyltransferase activity"/>
    <property type="evidence" value="ECO:0007669"/>
    <property type="project" value="TreeGrafter"/>
</dbReference>
<dbReference type="Proteomes" id="UP000011087">
    <property type="component" value="Unassembled WGS sequence"/>
</dbReference>
<keyword evidence="5" id="KW-0333">Golgi apparatus</keyword>
<reference evidence="8 10" key="1">
    <citation type="journal article" date="2012" name="Nature">
        <title>Algal genomes reveal evolutionary mosaicism and the fate of nucleomorphs.</title>
        <authorList>
            <consortium name="DOE Joint Genome Institute"/>
            <person name="Curtis B.A."/>
            <person name="Tanifuji G."/>
            <person name="Burki F."/>
            <person name="Gruber A."/>
            <person name="Irimia M."/>
            <person name="Maruyama S."/>
            <person name="Arias M.C."/>
            <person name="Ball S.G."/>
            <person name="Gile G.H."/>
            <person name="Hirakawa Y."/>
            <person name="Hopkins J.F."/>
            <person name="Kuo A."/>
            <person name="Rensing S.A."/>
            <person name="Schmutz J."/>
            <person name="Symeonidi A."/>
            <person name="Elias M."/>
            <person name="Eveleigh R.J."/>
            <person name="Herman E.K."/>
            <person name="Klute M.J."/>
            <person name="Nakayama T."/>
            <person name="Obornik M."/>
            <person name="Reyes-Prieto A."/>
            <person name="Armbrust E.V."/>
            <person name="Aves S.J."/>
            <person name="Beiko R.G."/>
            <person name="Coutinho P."/>
            <person name="Dacks J.B."/>
            <person name="Durnford D.G."/>
            <person name="Fast N.M."/>
            <person name="Green B.R."/>
            <person name="Grisdale C.J."/>
            <person name="Hempel F."/>
            <person name="Henrissat B."/>
            <person name="Hoppner M.P."/>
            <person name="Ishida K."/>
            <person name="Kim E."/>
            <person name="Koreny L."/>
            <person name="Kroth P.G."/>
            <person name="Liu Y."/>
            <person name="Malik S.B."/>
            <person name="Maier U.G."/>
            <person name="McRose D."/>
            <person name="Mock T."/>
            <person name="Neilson J.A."/>
            <person name="Onodera N.T."/>
            <person name="Poole A.M."/>
            <person name="Pritham E.J."/>
            <person name="Richards T.A."/>
            <person name="Rocap G."/>
            <person name="Roy S.W."/>
            <person name="Sarai C."/>
            <person name="Schaack S."/>
            <person name="Shirato S."/>
            <person name="Slamovits C.H."/>
            <person name="Spencer D.F."/>
            <person name="Suzuki S."/>
            <person name="Worden A.Z."/>
            <person name="Zauner S."/>
            <person name="Barry K."/>
            <person name="Bell C."/>
            <person name="Bharti A.K."/>
            <person name="Crow J.A."/>
            <person name="Grimwood J."/>
            <person name="Kramer R."/>
            <person name="Lindquist E."/>
            <person name="Lucas S."/>
            <person name="Salamov A."/>
            <person name="McFadden G.I."/>
            <person name="Lane C.E."/>
            <person name="Keeling P.J."/>
            <person name="Gray M.W."/>
            <person name="Grigoriev I.V."/>
            <person name="Archibald J.M."/>
        </authorList>
    </citation>
    <scope>NUCLEOTIDE SEQUENCE</scope>
    <source>
        <strain evidence="8 10">CCMP2712</strain>
    </source>
</reference>
<evidence type="ECO:0000256" key="1">
    <source>
        <dbReference type="ARBA" id="ARBA00004922"/>
    </source>
</evidence>
<feature type="domain" description="Fucosyltransferase C-terminal" evidence="7">
    <location>
        <begin position="180"/>
        <end position="316"/>
    </location>
</feature>
<comment type="subcellular location">
    <subcellularLocation>
        <location evidence="5">Golgi apparatus</location>
        <location evidence="5">Golgi stack membrane</location>
        <topology evidence="5">Single-pass type II membrane protein</topology>
    </subcellularLocation>
</comment>
<dbReference type="Gene3D" id="3.40.50.11660">
    <property type="entry name" value="Glycosyl transferase family 10, C-terminal domain"/>
    <property type="match status" value="1"/>
</dbReference>
<accession>L1JK52</accession>
<dbReference type="InterPro" id="IPR001503">
    <property type="entry name" value="Glyco_trans_10"/>
</dbReference>
<dbReference type="GeneID" id="17305423"/>
<reference evidence="10" key="2">
    <citation type="submission" date="2012-11" db="EMBL/GenBank/DDBJ databases">
        <authorList>
            <person name="Kuo A."/>
            <person name="Curtis B.A."/>
            <person name="Tanifuji G."/>
            <person name="Burki F."/>
            <person name="Gruber A."/>
            <person name="Irimia M."/>
            <person name="Maruyama S."/>
            <person name="Arias M.C."/>
            <person name="Ball S.G."/>
            <person name="Gile G.H."/>
            <person name="Hirakawa Y."/>
            <person name="Hopkins J.F."/>
            <person name="Rensing S.A."/>
            <person name="Schmutz J."/>
            <person name="Symeonidi A."/>
            <person name="Elias M."/>
            <person name="Eveleigh R.J."/>
            <person name="Herman E.K."/>
            <person name="Klute M.J."/>
            <person name="Nakayama T."/>
            <person name="Obornik M."/>
            <person name="Reyes-Prieto A."/>
            <person name="Armbrust E.V."/>
            <person name="Aves S.J."/>
            <person name="Beiko R.G."/>
            <person name="Coutinho P."/>
            <person name="Dacks J.B."/>
            <person name="Durnford D.G."/>
            <person name="Fast N.M."/>
            <person name="Green B.R."/>
            <person name="Grisdale C."/>
            <person name="Hempe F."/>
            <person name="Henrissat B."/>
            <person name="Hoppner M.P."/>
            <person name="Ishida K.-I."/>
            <person name="Kim E."/>
            <person name="Koreny L."/>
            <person name="Kroth P.G."/>
            <person name="Liu Y."/>
            <person name="Malik S.-B."/>
            <person name="Maier U.G."/>
            <person name="McRose D."/>
            <person name="Mock T."/>
            <person name="Neilson J.A."/>
            <person name="Onodera N.T."/>
            <person name="Poole A.M."/>
            <person name="Pritham E.J."/>
            <person name="Richards T.A."/>
            <person name="Rocap G."/>
            <person name="Roy S.W."/>
            <person name="Sarai C."/>
            <person name="Schaack S."/>
            <person name="Shirato S."/>
            <person name="Slamovits C.H."/>
            <person name="Spencer D.F."/>
            <person name="Suzuki S."/>
            <person name="Worden A.Z."/>
            <person name="Zauner S."/>
            <person name="Barry K."/>
            <person name="Bell C."/>
            <person name="Bharti A.K."/>
            <person name="Crow J.A."/>
            <person name="Grimwood J."/>
            <person name="Kramer R."/>
            <person name="Lindquist E."/>
            <person name="Lucas S."/>
            <person name="Salamov A."/>
            <person name="McFadden G.I."/>
            <person name="Lane C.E."/>
            <person name="Keeling P.J."/>
            <person name="Gray M.W."/>
            <person name="Grigoriev I.V."/>
            <person name="Archibald J.M."/>
        </authorList>
    </citation>
    <scope>NUCLEOTIDE SEQUENCE</scope>
    <source>
        <strain evidence="10">CCMP2712</strain>
    </source>
</reference>
<name>L1JK52_GUITC</name>
<feature type="chain" id="PRO_5008771452" description="Fucosyltransferase" evidence="6">
    <location>
        <begin position="19"/>
        <end position="317"/>
    </location>
</feature>
<comment type="pathway">
    <text evidence="1">Protein modification; protein glycosylation.</text>
</comment>
<dbReference type="EMBL" id="JH992984">
    <property type="protein sequence ID" value="EKX48861.1"/>
    <property type="molecule type" value="Genomic_DNA"/>
</dbReference>
<keyword evidence="4 5" id="KW-0808">Transferase</keyword>
<keyword evidence="10" id="KW-1185">Reference proteome</keyword>
<evidence type="ECO:0000256" key="5">
    <source>
        <dbReference type="RuleBase" id="RU003832"/>
    </source>
</evidence>
<dbReference type="Pfam" id="PF00852">
    <property type="entry name" value="Glyco_transf_10"/>
    <property type="match status" value="1"/>
</dbReference>
<evidence type="ECO:0000313" key="9">
    <source>
        <dbReference type="EnsemblProtists" id="EKX48861"/>
    </source>
</evidence>
<dbReference type="PaxDb" id="55529-EKX48861"/>
<dbReference type="eggNOG" id="KOG2619">
    <property type="taxonomic scope" value="Eukaryota"/>
</dbReference>
<dbReference type="PANTHER" id="PTHR11929:SF194">
    <property type="entry name" value="ALPHA-(1,3)-FUCOSYLTRANSFERASE 10"/>
    <property type="match status" value="1"/>
</dbReference>
<dbReference type="AlphaFoldDB" id="L1JK52"/>
<dbReference type="GO" id="GO:0032580">
    <property type="term" value="C:Golgi cisterna membrane"/>
    <property type="evidence" value="ECO:0007669"/>
    <property type="project" value="UniProtKB-SubCell"/>
</dbReference>
<dbReference type="InterPro" id="IPR055270">
    <property type="entry name" value="Glyco_tran_10_C"/>
</dbReference>
<dbReference type="EC" id="2.4.1.-" evidence="5"/>
<dbReference type="RefSeq" id="XP_005835841.1">
    <property type="nucleotide sequence ID" value="XM_005835784.1"/>
</dbReference>
<evidence type="ECO:0000256" key="4">
    <source>
        <dbReference type="ARBA" id="ARBA00022679"/>
    </source>
</evidence>
<keyword evidence="3 5" id="KW-0328">Glycosyltransferase</keyword>
<sequence length="317" mass="36338">MQMRRLMLIASLATMAKCLDQDMSGEAEECRASERGRGVSIFSPRLWRSTGAWSMQSEIRETCATVTSSRNRSRWECTWTTNQSLAAVADMVWLYAGMYNREEHQASLPPKAAGQQFAVFEGEPKHKHSLFWSWAKIGRGHLFDFEVSWKLSAHVPSLYCSYADWKDLYRPPPHEWSTEALVSAFISNAAASWERTRFLRELMDLVPVKSFGRVLNNAISPPGTEGKVKSMRQYKFALVLENEVDNDYVSEKIYEAMMAGVLPIYKGAPNVHKFLPCSHCVLLLDNFNSVQHLAQELRRLDQDGAAFMEYFRWKKES</sequence>
<evidence type="ECO:0000256" key="6">
    <source>
        <dbReference type="SAM" id="SignalP"/>
    </source>
</evidence>
<evidence type="ECO:0000256" key="3">
    <source>
        <dbReference type="ARBA" id="ARBA00022676"/>
    </source>
</evidence>
<reference evidence="9" key="3">
    <citation type="submission" date="2016-03" db="UniProtKB">
        <authorList>
            <consortium name="EnsemblProtists"/>
        </authorList>
    </citation>
    <scope>IDENTIFICATION</scope>
</reference>
<evidence type="ECO:0000259" key="7">
    <source>
        <dbReference type="Pfam" id="PF00852"/>
    </source>
</evidence>
<dbReference type="InterPro" id="IPR038577">
    <property type="entry name" value="GT10-like_C_sf"/>
</dbReference>